<dbReference type="EMBL" id="LAZR01000231">
    <property type="protein sequence ID" value="KKN80420.1"/>
    <property type="molecule type" value="Genomic_DNA"/>
</dbReference>
<dbReference type="InterPro" id="IPR036013">
    <property type="entry name" value="Band_7/SPFH_dom_sf"/>
</dbReference>
<gene>
    <name evidence="2" type="ORF">LCGC14_0330130</name>
</gene>
<evidence type="ECO:0000313" key="2">
    <source>
        <dbReference type="EMBL" id="KKN80420.1"/>
    </source>
</evidence>
<reference evidence="2" key="1">
    <citation type="journal article" date="2015" name="Nature">
        <title>Complex archaea that bridge the gap between prokaryotes and eukaryotes.</title>
        <authorList>
            <person name="Spang A."/>
            <person name="Saw J.H."/>
            <person name="Jorgensen S.L."/>
            <person name="Zaremba-Niedzwiedzka K."/>
            <person name="Martijn J."/>
            <person name="Lind A.E."/>
            <person name="van Eijk R."/>
            <person name="Schleper C."/>
            <person name="Guy L."/>
            <person name="Ettema T.J."/>
        </authorList>
    </citation>
    <scope>NUCLEOTIDE SEQUENCE</scope>
</reference>
<evidence type="ECO:0000259" key="1">
    <source>
        <dbReference type="Pfam" id="PF01145"/>
    </source>
</evidence>
<protein>
    <recommendedName>
        <fullName evidence="1">Band 7 domain-containing protein</fullName>
    </recommendedName>
</protein>
<proteinExistence type="predicted"/>
<comment type="caution">
    <text evidence="2">The sequence shown here is derived from an EMBL/GenBank/DDBJ whole genome shotgun (WGS) entry which is preliminary data.</text>
</comment>
<dbReference type="SUPFAM" id="SSF117892">
    <property type="entry name" value="Band 7/SPFH domain"/>
    <property type="match status" value="1"/>
</dbReference>
<name>A0A0F9TGR4_9ZZZZ</name>
<dbReference type="Gene3D" id="3.30.479.30">
    <property type="entry name" value="Band 7 domain"/>
    <property type="match status" value="1"/>
</dbReference>
<feature type="domain" description="Band 7" evidence="1">
    <location>
        <begin position="22"/>
        <end position="155"/>
    </location>
</feature>
<organism evidence="2">
    <name type="scientific">marine sediment metagenome</name>
    <dbReference type="NCBI Taxonomy" id="412755"/>
    <lineage>
        <taxon>unclassified sequences</taxon>
        <taxon>metagenomes</taxon>
        <taxon>ecological metagenomes</taxon>
    </lineage>
</organism>
<dbReference type="AlphaFoldDB" id="A0A0F9TGR4"/>
<sequence>MSTWITSLLRSFTKPLQWWIVIAIWEQGLRVRLGKTATVLSPGVHLRIPYLDRVYVQSTRHRTLVQMHTTVTTLDKRTLTFGLAVSFSIKDIKNLFNSLSTPEATILAKAGGGAADFISAHDRIDVSLQSISTAACKALDLEAEKWGINKVEVCIVSFSEARTYRLLGDGYTVTRGLSDLEDNRYNGSR</sequence>
<dbReference type="InterPro" id="IPR001107">
    <property type="entry name" value="Band_7"/>
</dbReference>
<dbReference type="Pfam" id="PF01145">
    <property type="entry name" value="Band_7"/>
    <property type="match status" value="1"/>
</dbReference>
<accession>A0A0F9TGR4</accession>